<feature type="domain" description="F-box" evidence="1">
    <location>
        <begin position="9"/>
        <end position="65"/>
    </location>
</feature>
<dbReference type="Pfam" id="PF13013">
    <property type="entry name" value="F-box-like_2"/>
    <property type="match status" value="1"/>
</dbReference>
<proteinExistence type="predicted"/>
<protein>
    <recommendedName>
        <fullName evidence="1">F-box domain-containing protein</fullName>
    </recommendedName>
</protein>
<dbReference type="EMBL" id="OU466862">
    <property type="protein sequence ID" value="CAH2070062.1"/>
    <property type="molecule type" value="Genomic_DNA"/>
</dbReference>
<name>A0AAU9SNM6_THLAR</name>
<evidence type="ECO:0000259" key="1">
    <source>
        <dbReference type="Pfam" id="PF13013"/>
    </source>
</evidence>
<gene>
    <name evidence="2" type="ORF">TAV2_LOCUS20552</name>
</gene>
<sequence>MIPAALKKLGMDIPDDVLASVILDCLPSEYDPIKKNCRAAHKKWSTHELISQCVNYEECLKLKKKNQALAASKVMSGTKRKSSED</sequence>
<organism evidence="2 3">
    <name type="scientific">Thlaspi arvense</name>
    <name type="common">Field penny-cress</name>
    <dbReference type="NCBI Taxonomy" id="13288"/>
    <lineage>
        <taxon>Eukaryota</taxon>
        <taxon>Viridiplantae</taxon>
        <taxon>Streptophyta</taxon>
        <taxon>Embryophyta</taxon>
        <taxon>Tracheophyta</taxon>
        <taxon>Spermatophyta</taxon>
        <taxon>Magnoliopsida</taxon>
        <taxon>eudicotyledons</taxon>
        <taxon>Gunneridae</taxon>
        <taxon>Pentapetalae</taxon>
        <taxon>rosids</taxon>
        <taxon>malvids</taxon>
        <taxon>Brassicales</taxon>
        <taxon>Brassicaceae</taxon>
        <taxon>Thlaspideae</taxon>
        <taxon>Thlaspi</taxon>
    </lineage>
</organism>
<reference evidence="2 3" key="1">
    <citation type="submission" date="2022-03" db="EMBL/GenBank/DDBJ databases">
        <authorList>
            <person name="Nunn A."/>
            <person name="Chopra R."/>
            <person name="Nunn A."/>
            <person name="Contreras Garrido A."/>
        </authorList>
    </citation>
    <scope>NUCLEOTIDE SEQUENCE [LARGE SCALE GENOMIC DNA]</scope>
</reference>
<dbReference type="Proteomes" id="UP000836841">
    <property type="component" value="Chromosome 6"/>
</dbReference>
<evidence type="ECO:0000313" key="3">
    <source>
        <dbReference type="Proteomes" id="UP000836841"/>
    </source>
</evidence>
<keyword evidence="3" id="KW-1185">Reference proteome</keyword>
<accession>A0AAU9SNM6</accession>
<evidence type="ECO:0000313" key="2">
    <source>
        <dbReference type="EMBL" id="CAH2070062.1"/>
    </source>
</evidence>
<dbReference type="AlphaFoldDB" id="A0AAU9SNM6"/>
<dbReference type="InterPro" id="IPR001810">
    <property type="entry name" value="F-box_dom"/>
</dbReference>